<gene>
    <name evidence="10" type="ORF">ACPOL_0131</name>
</gene>
<dbReference type="Pfam" id="PF00460">
    <property type="entry name" value="Flg_bb_rod"/>
    <property type="match status" value="1"/>
</dbReference>
<keyword evidence="10" id="KW-0966">Cell projection</keyword>
<dbReference type="InterPro" id="IPR053967">
    <property type="entry name" value="LlgE_F_G-like_D1"/>
</dbReference>
<feature type="domain" description="Flagellar hook protein FlgE D2" evidence="8">
    <location>
        <begin position="196"/>
        <end position="297"/>
    </location>
</feature>
<protein>
    <recommendedName>
        <fullName evidence="3">Flagellar hook protein FlgE</fullName>
    </recommendedName>
</protein>
<dbReference type="InterPro" id="IPR037925">
    <property type="entry name" value="FlgE/F/G-like"/>
</dbReference>
<dbReference type="PANTHER" id="PTHR30435:SF19">
    <property type="entry name" value="FLAGELLAR BASAL-BODY ROD PROTEIN FLGG"/>
    <property type="match status" value="1"/>
</dbReference>
<evidence type="ECO:0000313" key="11">
    <source>
        <dbReference type="Proteomes" id="UP000253606"/>
    </source>
</evidence>
<feature type="domain" description="Flagellar basal-body/hook protein C-terminal" evidence="7">
    <location>
        <begin position="505"/>
        <end position="548"/>
    </location>
</feature>
<dbReference type="RefSeq" id="WP_114205343.1">
    <property type="nucleotide sequence ID" value="NZ_CP030840.1"/>
</dbReference>
<dbReference type="InterPro" id="IPR011491">
    <property type="entry name" value="FlgE_D2"/>
</dbReference>
<evidence type="ECO:0000259" key="8">
    <source>
        <dbReference type="Pfam" id="PF07559"/>
    </source>
</evidence>
<evidence type="ECO:0000313" key="10">
    <source>
        <dbReference type="EMBL" id="AXC09516.1"/>
    </source>
</evidence>
<evidence type="ECO:0000256" key="1">
    <source>
        <dbReference type="ARBA" id="ARBA00004117"/>
    </source>
</evidence>
<dbReference type="AlphaFoldDB" id="A0A2Z5FSR7"/>
<comment type="similarity">
    <text evidence="2 5">Belongs to the flagella basal body rod proteins family.</text>
</comment>
<comment type="subcellular location">
    <subcellularLocation>
        <location evidence="1 5">Bacterial flagellum basal body</location>
    </subcellularLocation>
</comment>
<dbReference type="SUPFAM" id="SSF117143">
    <property type="entry name" value="Flagellar hook protein flgE"/>
    <property type="match status" value="2"/>
</dbReference>
<evidence type="ECO:0000256" key="5">
    <source>
        <dbReference type="RuleBase" id="RU362116"/>
    </source>
</evidence>
<evidence type="ECO:0000259" key="9">
    <source>
        <dbReference type="Pfam" id="PF22692"/>
    </source>
</evidence>
<dbReference type="InterPro" id="IPR019776">
    <property type="entry name" value="Flagellar_basal_body_rod_CS"/>
</dbReference>
<keyword evidence="10" id="KW-0282">Flagellum</keyword>
<dbReference type="PROSITE" id="PS00588">
    <property type="entry name" value="FLAGELLA_BB_ROD"/>
    <property type="match status" value="1"/>
</dbReference>
<dbReference type="InterPro" id="IPR010930">
    <property type="entry name" value="Flg_bb/hook_C_dom"/>
</dbReference>
<dbReference type="Gene3D" id="2.60.98.20">
    <property type="entry name" value="Flagellar hook protein FlgE"/>
    <property type="match status" value="1"/>
</dbReference>
<evidence type="ECO:0000256" key="4">
    <source>
        <dbReference type="ARBA" id="ARBA00023143"/>
    </source>
</evidence>
<proteinExistence type="inferred from homology"/>
<dbReference type="InterPro" id="IPR001444">
    <property type="entry name" value="Flag_bb_rod_N"/>
</dbReference>
<feature type="domain" description="Flagellar hook protein FlgE D2" evidence="8">
    <location>
        <begin position="304"/>
        <end position="430"/>
    </location>
</feature>
<dbReference type="GO" id="GO:0071978">
    <property type="term" value="P:bacterial-type flagellum-dependent swarming motility"/>
    <property type="evidence" value="ECO:0007669"/>
    <property type="project" value="TreeGrafter"/>
</dbReference>
<evidence type="ECO:0000256" key="2">
    <source>
        <dbReference type="ARBA" id="ARBA00009677"/>
    </source>
</evidence>
<dbReference type="PANTHER" id="PTHR30435">
    <property type="entry name" value="FLAGELLAR PROTEIN"/>
    <property type="match status" value="1"/>
</dbReference>
<feature type="domain" description="Flagellar hook protein FlgE/F/G-like D1" evidence="9">
    <location>
        <begin position="87"/>
        <end position="165"/>
    </location>
</feature>
<dbReference type="Proteomes" id="UP000253606">
    <property type="component" value="Chromosome"/>
</dbReference>
<reference evidence="10 11" key="1">
    <citation type="journal article" date="2018" name="Front. Microbiol.">
        <title>Hydrolytic Capabilities as a Key to Environmental Success: Chitinolytic and Cellulolytic Acidobacteria From Acidic Sub-arctic Soils and Boreal Peatlands.</title>
        <authorList>
            <person name="Belova S.E."/>
            <person name="Ravin N.V."/>
            <person name="Pankratov T.A."/>
            <person name="Rakitin A.L."/>
            <person name="Ivanova A.A."/>
            <person name="Beletsky A.V."/>
            <person name="Mardanov A.V."/>
            <person name="Sinninghe Damste J.S."/>
            <person name="Dedysh S.N."/>
        </authorList>
    </citation>
    <scope>NUCLEOTIDE SEQUENCE [LARGE SCALE GENOMIC DNA]</scope>
    <source>
        <strain evidence="10 11">SBC82</strain>
    </source>
</reference>
<dbReference type="NCBIfam" id="TIGR03506">
    <property type="entry name" value="FlgEFG_subfam"/>
    <property type="match status" value="2"/>
</dbReference>
<keyword evidence="10" id="KW-0969">Cilium</keyword>
<dbReference type="Pfam" id="PF06429">
    <property type="entry name" value="Flg_bbr_C"/>
    <property type="match status" value="1"/>
</dbReference>
<feature type="domain" description="Flagellar basal body rod protein N-terminal" evidence="6">
    <location>
        <begin position="9"/>
        <end position="34"/>
    </location>
</feature>
<name>A0A2Z5FSR7_9BACT</name>
<evidence type="ECO:0000259" key="7">
    <source>
        <dbReference type="Pfam" id="PF06429"/>
    </source>
</evidence>
<dbReference type="KEGG" id="abas:ACPOL_0131"/>
<evidence type="ECO:0000256" key="3">
    <source>
        <dbReference type="ARBA" id="ARBA00019015"/>
    </source>
</evidence>
<keyword evidence="11" id="KW-1185">Reference proteome</keyword>
<dbReference type="Pfam" id="PF07559">
    <property type="entry name" value="FlgE_D2"/>
    <property type="match status" value="2"/>
</dbReference>
<dbReference type="InterPro" id="IPR020013">
    <property type="entry name" value="Flagellar_FlgE/F/G"/>
</dbReference>
<dbReference type="InterPro" id="IPR037058">
    <property type="entry name" value="Falgellar_hook_FlgE_sf"/>
</dbReference>
<sequence>MPSFSIPLTGLEADSTALNTIANNLANLNTTAFKAQNVTFSDLFYQQIGTAGSGDPIEVGAGTQVASTSTDFTVGSTTSTGNASNVALEGSGFFVVQNNGEVEYTRDGTFNVNTNGFLVTQSGLSVLGYPSVNGVVKTDAPLAPIQVPVGQVEAPKQTQNLTITANLNASAGAAASNGFTFAGNLNSATTGGTIVNEPITLYDSNGQVQTFNAALTPSGTANQWNYALTLNGVAASANGTGTLTFNPATGALTSPSAPLTGITFPATTNGANPLNLGWDPSSLTETASATALTGAAQLGGASANTTSVPVPVQIYDSLGEPHNATVTFTKDLTGINQWKYSVTLPPSDAGGAVSANASGTLNFSSSGVLSKINGVAAGPATSTLPLTFAGLADGAANLSFNWNLYGASGQPTITQVASASGSSATNQDGYAGGEYTGYTIDGNGVISAQFSNSQTTAIGQLGVASITNEQGLTRLGDNNYETTLASGEASTGVANSGGRGAIHDSALEASNVDISTEFADLIVAQRAFEANSKAVTTFDTVAQETINLIH</sequence>
<accession>A0A2Z5FSR7</accession>
<dbReference type="OrthoDB" id="9804559at2"/>
<dbReference type="EMBL" id="CP030840">
    <property type="protein sequence ID" value="AXC09516.1"/>
    <property type="molecule type" value="Genomic_DNA"/>
</dbReference>
<dbReference type="GO" id="GO:0009425">
    <property type="term" value="C:bacterial-type flagellum basal body"/>
    <property type="evidence" value="ECO:0007669"/>
    <property type="project" value="UniProtKB-SubCell"/>
</dbReference>
<dbReference type="Pfam" id="PF22692">
    <property type="entry name" value="LlgE_F_G_D1"/>
    <property type="match status" value="1"/>
</dbReference>
<organism evidence="10 11">
    <name type="scientific">Acidisarcina polymorpha</name>
    <dbReference type="NCBI Taxonomy" id="2211140"/>
    <lineage>
        <taxon>Bacteria</taxon>
        <taxon>Pseudomonadati</taxon>
        <taxon>Acidobacteriota</taxon>
        <taxon>Terriglobia</taxon>
        <taxon>Terriglobales</taxon>
        <taxon>Acidobacteriaceae</taxon>
        <taxon>Acidisarcina</taxon>
    </lineage>
</organism>
<keyword evidence="4 5" id="KW-0975">Bacterial flagellum</keyword>
<evidence type="ECO:0000259" key="6">
    <source>
        <dbReference type="Pfam" id="PF00460"/>
    </source>
</evidence>